<accession>A0AAD9L1H1</accession>
<protein>
    <submittedName>
        <fullName evidence="2">Uncharacterized protein</fullName>
    </submittedName>
</protein>
<proteinExistence type="predicted"/>
<feature type="signal peptide" evidence="1">
    <location>
        <begin position="1"/>
        <end position="19"/>
    </location>
</feature>
<gene>
    <name evidence="2" type="ORF">NP493_402g00019</name>
</gene>
<evidence type="ECO:0000313" key="3">
    <source>
        <dbReference type="Proteomes" id="UP001209878"/>
    </source>
</evidence>
<keyword evidence="1" id="KW-0732">Signal</keyword>
<organism evidence="2 3">
    <name type="scientific">Ridgeia piscesae</name>
    <name type="common">Tubeworm</name>
    <dbReference type="NCBI Taxonomy" id="27915"/>
    <lineage>
        <taxon>Eukaryota</taxon>
        <taxon>Metazoa</taxon>
        <taxon>Spiralia</taxon>
        <taxon>Lophotrochozoa</taxon>
        <taxon>Annelida</taxon>
        <taxon>Polychaeta</taxon>
        <taxon>Sedentaria</taxon>
        <taxon>Canalipalpata</taxon>
        <taxon>Sabellida</taxon>
        <taxon>Siboglinidae</taxon>
        <taxon>Ridgeia</taxon>
    </lineage>
</organism>
<evidence type="ECO:0000256" key="1">
    <source>
        <dbReference type="SAM" id="SignalP"/>
    </source>
</evidence>
<evidence type="ECO:0000313" key="2">
    <source>
        <dbReference type="EMBL" id="KAK2181276.1"/>
    </source>
</evidence>
<name>A0AAD9L1H1_RIDPI</name>
<sequence>MKHLLILLMVVLTVWTSRAWLSGPHEARCVKDCVDEWTRCMEENKTKPVFFKAFHRNGCKSRQIRCVDEC</sequence>
<dbReference type="AlphaFoldDB" id="A0AAD9L1H1"/>
<dbReference type="Proteomes" id="UP001209878">
    <property type="component" value="Unassembled WGS sequence"/>
</dbReference>
<reference evidence="2" key="1">
    <citation type="journal article" date="2023" name="Mol. Biol. Evol.">
        <title>Third-Generation Sequencing Reveals the Adaptive Role of the Epigenome in Three Deep-Sea Polychaetes.</title>
        <authorList>
            <person name="Perez M."/>
            <person name="Aroh O."/>
            <person name="Sun Y."/>
            <person name="Lan Y."/>
            <person name="Juniper S.K."/>
            <person name="Young C.R."/>
            <person name="Angers B."/>
            <person name="Qian P.Y."/>
        </authorList>
    </citation>
    <scope>NUCLEOTIDE SEQUENCE</scope>
    <source>
        <strain evidence="2">R07B-5</strain>
    </source>
</reference>
<comment type="caution">
    <text evidence="2">The sequence shown here is derived from an EMBL/GenBank/DDBJ whole genome shotgun (WGS) entry which is preliminary data.</text>
</comment>
<keyword evidence="3" id="KW-1185">Reference proteome</keyword>
<dbReference type="EMBL" id="JAODUO010000403">
    <property type="protein sequence ID" value="KAK2181276.1"/>
    <property type="molecule type" value="Genomic_DNA"/>
</dbReference>
<feature type="chain" id="PRO_5042080964" evidence="1">
    <location>
        <begin position="20"/>
        <end position="70"/>
    </location>
</feature>